<dbReference type="EMBL" id="MKGL01000310">
    <property type="protein sequence ID" value="RNF00728.1"/>
    <property type="molecule type" value="Genomic_DNA"/>
</dbReference>
<keyword evidence="3" id="KW-1185">Reference proteome</keyword>
<sequence>MDNKSGEGADNGKGRTMEASKETKFVPPAFVFGILSGTAGALSRGEAAWHSATSETGTRPVAGGDGISGVSLYLTNARHGSYGTTATEGQRRIQEAGALVFGSRKELRAVGAPSNGPAPGTSVRSDNNFARGGEA</sequence>
<dbReference type="AlphaFoldDB" id="A0A3R7K6F0"/>
<feature type="region of interest" description="Disordered" evidence="1">
    <location>
        <begin position="1"/>
        <end position="20"/>
    </location>
</feature>
<dbReference type="GeneID" id="40331386"/>
<accession>A0A3R7K6F0</accession>
<gene>
    <name evidence="2" type="ORF">TraAM80_07453</name>
</gene>
<feature type="region of interest" description="Disordered" evidence="1">
    <location>
        <begin position="108"/>
        <end position="135"/>
    </location>
</feature>
<evidence type="ECO:0000313" key="3">
    <source>
        <dbReference type="Proteomes" id="UP000283634"/>
    </source>
</evidence>
<dbReference type="Proteomes" id="UP000283634">
    <property type="component" value="Unassembled WGS sequence"/>
</dbReference>
<protein>
    <submittedName>
        <fullName evidence="2">Uncharacterized protein</fullName>
    </submittedName>
</protein>
<comment type="caution">
    <text evidence="2">The sequence shown here is derived from an EMBL/GenBank/DDBJ whole genome shotgun (WGS) entry which is preliminary data.</text>
</comment>
<organism evidence="2 3">
    <name type="scientific">Trypanosoma rangeli</name>
    <dbReference type="NCBI Taxonomy" id="5698"/>
    <lineage>
        <taxon>Eukaryota</taxon>
        <taxon>Discoba</taxon>
        <taxon>Euglenozoa</taxon>
        <taxon>Kinetoplastea</taxon>
        <taxon>Metakinetoplastina</taxon>
        <taxon>Trypanosomatida</taxon>
        <taxon>Trypanosomatidae</taxon>
        <taxon>Trypanosoma</taxon>
        <taxon>Herpetosoma</taxon>
    </lineage>
</organism>
<reference evidence="2 3" key="1">
    <citation type="journal article" date="2018" name="BMC Genomics">
        <title>Genomic comparison of Trypanosoma conorhini and Trypanosoma rangeli to Trypanosoma cruzi strains of high and low virulence.</title>
        <authorList>
            <person name="Bradwell K.R."/>
            <person name="Koparde V.N."/>
            <person name="Matveyev A.V."/>
            <person name="Serrano M.G."/>
            <person name="Alves J.M."/>
            <person name="Parikh H."/>
            <person name="Huang B."/>
            <person name="Lee V."/>
            <person name="Espinosa-Alvarez O."/>
            <person name="Ortiz P.A."/>
            <person name="Costa-Martins A.G."/>
            <person name="Teixeira M.M."/>
            <person name="Buck G.A."/>
        </authorList>
    </citation>
    <scope>NUCLEOTIDE SEQUENCE [LARGE SCALE GENOMIC DNA]</scope>
    <source>
        <strain evidence="2 3">AM80</strain>
    </source>
</reference>
<dbReference type="RefSeq" id="XP_029235934.1">
    <property type="nucleotide sequence ID" value="XM_029384244.1"/>
</dbReference>
<proteinExistence type="predicted"/>
<evidence type="ECO:0000313" key="2">
    <source>
        <dbReference type="EMBL" id="RNF00728.1"/>
    </source>
</evidence>
<evidence type="ECO:0000256" key="1">
    <source>
        <dbReference type="SAM" id="MobiDB-lite"/>
    </source>
</evidence>
<name>A0A3R7K6F0_TRYRA</name>